<evidence type="ECO:0000313" key="1">
    <source>
        <dbReference type="EMBL" id="OOE40085.1"/>
    </source>
</evidence>
<keyword evidence="2" id="KW-1185">Reference proteome</keyword>
<comment type="caution">
    <text evidence="1">The sequence shown here is derived from an EMBL/GenBank/DDBJ whole genome shotgun (WGS) entry which is preliminary data.</text>
</comment>
<evidence type="ECO:0000313" key="2">
    <source>
        <dbReference type="Proteomes" id="UP000189021"/>
    </source>
</evidence>
<sequence length="77" mass="8831">MASFRTQCVRNFTTFYGLICRLRSIIPADKLTSKPWFTCLRPLTPLIMAKIAAVREWLGSISAIDETFFLFKLLSGR</sequence>
<gene>
    <name evidence="1" type="ORF">BZG00_07150</name>
</gene>
<evidence type="ECO:0008006" key="3">
    <source>
        <dbReference type="Google" id="ProtNLM"/>
    </source>
</evidence>
<protein>
    <recommendedName>
        <fullName evidence="3">Transposase</fullName>
    </recommendedName>
</protein>
<dbReference type="EMBL" id="MUEK01000005">
    <property type="protein sequence ID" value="OOE40085.1"/>
    <property type="molecule type" value="Genomic_DNA"/>
</dbReference>
<reference evidence="1 2" key="1">
    <citation type="journal article" date="2017" name="Genome Announc.">
        <title>Draft Genome Sequences of Salinivibrio proteolyticus, Salinivibrio sharmensis, Salinivibrio siamensis, Salinivibrio costicola subsp. alcaliphilus, Salinivibrio costicola subsp. vallismortis, and 29 New Isolates Belonging to the Genus Salinivibrio.</title>
        <authorList>
            <person name="Lopez-Hermoso C."/>
            <person name="de la Haba R.R."/>
            <person name="Sanchez-Porro C."/>
            <person name="Bayliss S.C."/>
            <person name="Feil E.J."/>
            <person name="Ventosa A."/>
        </authorList>
    </citation>
    <scope>NUCLEOTIDE SEQUENCE [LARGE SCALE GENOMIC DNA]</scope>
    <source>
        <strain evidence="1 2">AL184</strain>
    </source>
</reference>
<dbReference type="AlphaFoldDB" id="A0AB36JWM1"/>
<name>A0AB36JWM1_9GAMM</name>
<accession>A0AB36JWM1</accession>
<organism evidence="1 2">
    <name type="scientific">Salinivibrio kushneri</name>
    <dbReference type="NCBI Taxonomy" id="1908198"/>
    <lineage>
        <taxon>Bacteria</taxon>
        <taxon>Pseudomonadati</taxon>
        <taxon>Pseudomonadota</taxon>
        <taxon>Gammaproteobacteria</taxon>
        <taxon>Vibrionales</taxon>
        <taxon>Vibrionaceae</taxon>
        <taxon>Salinivibrio</taxon>
    </lineage>
</organism>
<proteinExistence type="predicted"/>
<dbReference type="Proteomes" id="UP000189021">
    <property type="component" value="Unassembled WGS sequence"/>
</dbReference>